<evidence type="ECO:0000313" key="1">
    <source>
        <dbReference type="EMBL" id="MDQ0233516.1"/>
    </source>
</evidence>
<organism evidence="1 2">
    <name type="scientific">Metabacillus malikii</name>
    <dbReference type="NCBI Taxonomy" id="1504265"/>
    <lineage>
        <taxon>Bacteria</taxon>
        <taxon>Bacillati</taxon>
        <taxon>Bacillota</taxon>
        <taxon>Bacilli</taxon>
        <taxon>Bacillales</taxon>
        <taxon>Bacillaceae</taxon>
        <taxon>Metabacillus</taxon>
    </lineage>
</organism>
<evidence type="ECO:0008006" key="3">
    <source>
        <dbReference type="Google" id="ProtNLM"/>
    </source>
</evidence>
<protein>
    <recommendedName>
        <fullName evidence="3">Aspartyl-phosphate phosphatase Spo0E family protein</fullName>
    </recommendedName>
</protein>
<evidence type="ECO:0000313" key="2">
    <source>
        <dbReference type="Proteomes" id="UP001234495"/>
    </source>
</evidence>
<sequence length="66" mass="7821">MIYFTFSEIEAMELYMLISKEIKEVNVRLGVHDSCIKERALLEKREILQSILKRVNIGDKKVYKNC</sequence>
<comment type="caution">
    <text evidence="1">The sequence shown here is derived from an EMBL/GenBank/DDBJ whole genome shotgun (WGS) entry which is preliminary data.</text>
</comment>
<dbReference type="Proteomes" id="UP001234495">
    <property type="component" value="Unassembled WGS sequence"/>
</dbReference>
<name>A0ABT9ZMJ9_9BACI</name>
<accession>A0ABT9ZMJ9</accession>
<dbReference type="EMBL" id="JAUSUD010000044">
    <property type="protein sequence ID" value="MDQ0233516.1"/>
    <property type="molecule type" value="Genomic_DNA"/>
</dbReference>
<reference evidence="1 2" key="1">
    <citation type="submission" date="2023-07" db="EMBL/GenBank/DDBJ databases">
        <title>Genomic Encyclopedia of Type Strains, Phase IV (KMG-IV): sequencing the most valuable type-strain genomes for metagenomic binning, comparative biology and taxonomic classification.</title>
        <authorList>
            <person name="Goeker M."/>
        </authorList>
    </citation>
    <scope>NUCLEOTIDE SEQUENCE [LARGE SCALE GENOMIC DNA]</scope>
    <source>
        <strain evidence="1 2">DSM 29005</strain>
    </source>
</reference>
<proteinExistence type="predicted"/>
<gene>
    <name evidence="1" type="ORF">J2S19_004863</name>
</gene>
<dbReference type="RefSeq" id="WP_307346973.1">
    <property type="nucleotide sequence ID" value="NZ_JAUSUD010000044.1"/>
</dbReference>
<keyword evidence="2" id="KW-1185">Reference proteome</keyword>